<dbReference type="OrthoDB" id="9793944at2"/>
<dbReference type="InterPro" id="IPR002346">
    <property type="entry name" value="Mopterin_DH_FAD-bd"/>
</dbReference>
<dbReference type="GO" id="GO:0071949">
    <property type="term" value="F:FAD binding"/>
    <property type="evidence" value="ECO:0007669"/>
    <property type="project" value="InterPro"/>
</dbReference>
<dbReference type="PANTHER" id="PTHR42659">
    <property type="entry name" value="XANTHINE DEHYDROGENASE SUBUNIT C-RELATED"/>
    <property type="match status" value="1"/>
</dbReference>
<evidence type="ECO:0000256" key="3">
    <source>
        <dbReference type="ARBA" id="ARBA00023002"/>
    </source>
</evidence>
<dbReference type="InterPro" id="IPR016169">
    <property type="entry name" value="FAD-bd_PCMH_sub2"/>
</dbReference>
<dbReference type="Gene3D" id="3.30.43.10">
    <property type="entry name" value="Uridine Diphospho-n-acetylenolpyruvylglucosamine Reductase, domain 2"/>
    <property type="match status" value="1"/>
</dbReference>
<feature type="domain" description="FAD-binding PCMH-type" evidence="4">
    <location>
        <begin position="1"/>
        <end position="169"/>
    </location>
</feature>
<keyword evidence="3" id="KW-0560">Oxidoreductase</keyword>
<dbReference type="PANTHER" id="PTHR42659:SF2">
    <property type="entry name" value="XANTHINE DEHYDROGENASE SUBUNIT C-RELATED"/>
    <property type="match status" value="1"/>
</dbReference>
<reference evidence="5 6" key="1">
    <citation type="submission" date="2016-04" db="EMBL/GenBank/DDBJ databases">
        <authorList>
            <person name="Evans L.H."/>
            <person name="Alamgir A."/>
            <person name="Owens N."/>
            <person name="Weber N.D."/>
            <person name="Virtaneva K."/>
            <person name="Barbian K."/>
            <person name="Babar A."/>
            <person name="Rosenke K."/>
        </authorList>
    </citation>
    <scope>NUCLEOTIDE SEQUENCE [LARGE SCALE GENOMIC DNA]</scope>
    <source>
        <strain evidence="5 6">PMB02</strain>
    </source>
</reference>
<dbReference type="PROSITE" id="PS51387">
    <property type="entry name" value="FAD_PCMH"/>
    <property type="match status" value="1"/>
</dbReference>
<dbReference type="STRING" id="427683.A5481_22235"/>
<evidence type="ECO:0000256" key="1">
    <source>
        <dbReference type="ARBA" id="ARBA00022630"/>
    </source>
</evidence>
<dbReference type="Pfam" id="PF03450">
    <property type="entry name" value="CO_deh_flav_C"/>
    <property type="match status" value="1"/>
</dbReference>
<dbReference type="InterPro" id="IPR036683">
    <property type="entry name" value="CO_DH_flav_C_dom_sf"/>
</dbReference>
<name>A0A179S5V8_9HYPH</name>
<protein>
    <submittedName>
        <fullName evidence="5">Carbon monoxide dehydrogenase</fullName>
    </submittedName>
</protein>
<dbReference type="InterPro" id="IPR036318">
    <property type="entry name" value="FAD-bd_PCMH-like_sf"/>
</dbReference>
<comment type="caution">
    <text evidence="5">The sequence shown here is derived from an EMBL/GenBank/DDBJ whole genome shotgun (WGS) entry which is preliminary data.</text>
</comment>
<evidence type="ECO:0000313" key="5">
    <source>
        <dbReference type="EMBL" id="OAS20307.1"/>
    </source>
</evidence>
<dbReference type="InterPro" id="IPR016166">
    <property type="entry name" value="FAD-bd_PCMH"/>
</dbReference>
<dbReference type="EMBL" id="LWHQ01000045">
    <property type="protein sequence ID" value="OAS20307.1"/>
    <property type="molecule type" value="Genomic_DNA"/>
</dbReference>
<evidence type="ECO:0000259" key="4">
    <source>
        <dbReference type="PROSITE" id="PS51387"/>
    </source>
</evidence>
<gene>
    <name evidence="5" type="ORF">A5481_22235</name>
</gene>
<accession>A0A179S5V8</accession>
<dbReference type="AlphaFoldDB" id="A0A179S5V8"/>
<evidence type="ECO:0000256" key="2">
    <source>
        <dbReference type="ARBA" id="ARBA00022827"/>
    </source>
</evidence>
<dbReference type="GO" id="GO:0016491">
    <property type="term" value="F:oxidoreductase activity"/>
    <property type="evidence" value="ECO:0007669"/>
    <property type="project" value="UniProtKB-KW"/>
</dbReference>
<dbReference type="RefSeq" id="WP_048434924.1">
    <property type="nucleotide sequence ID" value="NZ_LWHQ01000045.1"/>
</dbReference>
<sequence>MYAFAYHQPTSLKEAVSLLAGEDAKLVAGGHTLIPTMKQRLAAPGTLIDLGKVPDLVGIERSPRSITIGAMTTHGAVADSADVKEAIPALAELAALIGDPAVRHRGTIGGSVANNDPAADYPAACLALGATISTNKRKLTAEEYFTGLFETALEEGEIVTGVSFPIPHKAAYEKFRNPASRYALVGVFVAKRPSDIRVTVTGAGSNGVFRWTEAEEALAKRFSAKSLEGMSPSASGLNSDIHADADYRAHLIGVMARRAVQKAADR</sequence>
<dbReference type="SUPFAM" id="SSF56176">
    <property type="entry name" value="FAD-binding/transporter-associated domain-like"/>
    <property type="match status" value="1"/>
</dbReference>
<dbReference type="SMART" id="SM01092">
    <property type="entry name" value="CO_deh_flav_C"/>
    <property type="match status" value="1"/>
</dbReference>
<dbReference type="InterPro" id="IPR051312">
    <property type="entry name" value="Diverse_Substr_Oxidored"/>
</dbReference>
<proteinExistence type="predicted"/>
<dbReference type="Gene3D" id="3.30.390.50">
    <property type="entry name" value="CO dehydrogenase flavoprotein, C-terminal domain"/>
    <property type="match status" value="1"/>
</dbReference>
<keyword evidence="1" id="KW-0285">Flavoprotein</keyword>
<dbReference type="SUPFAM" id="SSF55447">
    <property type="entry name" value="CO dehydrogenase flavoprotein C-terminal domain-like"/>
    <property type="match status" value="1"/>
</dbReference>
<dbReference type="InterPro" id="IPR005107">
    <property type="entry name" value="CO_DH_flav_C"/>
</dbReference>
<dbReference type="Gene3D" id="3.30.465.10">
    <property type="match status" value="1"/>
</dbReference>
<dbReference type="Pfam" id="PF00941">
    <property type="entry name" value="FAD_binding_5"/>
    <property type="match status" value="1"/>
</dbReference>
<keyword evidence="2" id="KW-0274">FAD</keyword>
<dbReference type="Proteomes" id="UP000078316">
    <property type="component" value="Unassembled WGS sequence"/>
</dbReference>
<dbReference type="InterPro" id="IPR016167">
    <property type="entry name" value="FAD-bd_PCMH_sub1"/>
</dbReference>
<evidence type="ECO:0000313" key="6">
    <source>
        <dbReference type="Proteomes" id="UP000078316"/>
    </source>
</evidence>
<organism evidence="5 6">
    <name type="scientific">Methylobacterium platani</name>
    <dbReference type="NCBI Taxonomy" id="427683"/>
    <lineage>
        <taxon>Bacteria</taxon>
        <taxon>Pseudomonadati</taxon>
        <taxon>Pseudomonadota</taxon>
        <taxon>Alphaproteobacteria</taxon>
        <taxon>Hyphomicrobiales</taxon>
        <taxon>Methylobacteriaceae</taxon>
        <taxon>Methylobacterium</taxon>
    </lineage>
</organism>